<feature type="domain" description="Tyrosine-protein phosphatase" evidence="7">
    <location>
        <begin position="520"/>
        <end position="780"/>
    </location>
</feature>
<keyword evidence="6" id="KW-0812">Transmembrane</keyword>
<dbReference type="GO" id="GO:0008045">
    <property type="term" value="P:motor neuron axon guidance"/>
    <property type="evidence" value="ECO:0007669"/>
    <property type="project" value="TreeGrafter"/>
</dbReference>
<dbReference type="Pfam" id="PF00102">
    <property type="entry name" value="Y_phosphatase"/>
    <property type="match status" value="1"/>
</dbReference>
<sequence>MGIKGKVFLRKCYDKISLIENGTHIPGCEKHAVKEGIWKQVRLNISVSGSYHQKNAYITLHGNITQPNVKNRFWAIDYFEECPELEYRISTQPTRFKSCQLVSNDDKVEWKQADEQETCQCANNIKEPFSIKDRLLKLCEKTNGRQRCCQFNVNNGKAGSAFVNFQVEWNKNNTIALIWNCIRFNGCSMKNIEIDIRYVEHVITKNIPIEEHICGEIFHNKIDEIFPWSSQLNIKITASIGGQKHSINVTEYSYPEIPELVNSTMSIIDEQNDTIRFQINITERTHQKPNTHKYMFIVIADPEEIDANKNFMEQRNVLSEIVNRTCCIKVIAEINLSNFNRELIDYTIGNGSAGSSHVLNDTIHNYPLKRRPSEIIIILINEYKNKYSSKLYSHPLQKVKHFEPTPDSRTKEEKDDKVIYVILFTLFVVCVIGMVIIIFIIYKRKNDRGHSDVQFMTMDDLWLHEVDENDSSVMNVPSDKKGADATLSHGLPETRNFPEQSDIIQSKLIKLSEFEEYMKRSLEYRELERQHELFPRGRTQPCKYGSLEVNKHKNRYENLITYDHSRVVLAKTADDEYSDYINASYVHGYKIANAYIATQGPKKETTKDFWRMIWQENVNYIVMIGNIFGNGKEEIHQYWPTEGDINFGDIVVQIQSVIEFAEFDQRIFYLTHEYETRKLEQIHFTAWSDQGIPLYSHTLLSFVEKVAKIPLTSTSPVVVHCSAGVGRTGTILLIDICLRMAAEEKSVDFLHTLQKLRQQRPNMVDNEEQYKLAHLVVLDYYFGLRTSIPCDQLDEQLEEILNNPDKLRIQFDYLENCRWVDEAMKSVGEIADNYIIPSEKIDLDILFQKDVM</sequence>
<evidence type="ECO:0000256" key="3">
    <source>
        <dbReference type="ARBA" id="ARBA00022801"/>
    </source>
</evidence>
<dbReference type="InterPro" id="IPR003595">
    <property type="entry name" value="Tyr_Pase_cat"/>
</dbReference>
<proteinExistence type="inferred from homology"/>
<dbReference type="InterPro" id="IPR050348">
    <property type="entry name" value="Protein-Tyr_Phosphatase"/>
</dbReference>
<accession>A0AAW1UMB6</accession>
<dbReference type="Proteomes" id="UP001431783">
    <property type="component" value="Unassembled WGS sequence"/>
</dbReference>
<dbReference type="InterPro" id="IPR000242">
    <property type="entry name" value="PTP_cat"/>
</dbReference>
<protein>
    <recommendedName>
        <fullName evidence="2">protein-tyrosine-phosphatase</fullName>
        <ecNumber evidence="2">3.1.3.48</ecNumber>
    </recommendedName>
</protein>
<dbReference type="InterPro" id="IPR000387">
    <property type="entry name" value="Tyr_Pase_dom"/>
</dbReference>
<evidence type="ECO:0000256" key="4">
    <source>
        <dbReference type="ARBA" id="ARBA00022912"/>
    </source>
</evidence>
<dbReference type="CDD" id="cd00047">
    <property type="entry name" value="PTPc"/>
    <property type="match status" value="1"/>
</dbReference>
<comment type="caution">
    <text evidence="9">The sequence shown here is derived from an EMBL/GenBank/DDBJ whole genome shotgun (WGS) entry which is preliminary data.</text>
</comment>
<evidence type="ECO:0000259" key="7">
    <source>
        <dbReference type="PROSITE" id="PS50055"/>
    </source>
</evidence>
<keyword evidence="10" id="KW-1185">Reference proteome</keyword>
<dbReference type="PROSITE" id="PS50056">
    <property type="entry name" value="TYR_PHOSPHATASE_2"/>
    <property type="match status" value="1"/>
</dbReference>
<gene>
    <name evidence="9" type="ORF">WA026_004883</name>
</gene>
<dbReference type="PANTHER" id="PTHR19134:SF562">
    <property type="entry name" value="PROTEIN-TYROSINE-PHOSPHATASE"/>
    <property type="match status" value="1"/>
</dbReference>
<organism evidence="9 10">
    <name type="scientific">Henosepilachna vigintioctopunctata</name>
    <dbReference type="NCBI Taxonomy" id="420089"/>
    <lineage>
        <taxon>Eukaryota</taxon>
        <taxon>Metazoa</taxon>
        <taxon>Ecdysozoa</taxon>
        <taxon>Arthropoda</taxon>
        <taxon>Hexapoda</taxon>
        <taxon>Insecta</taxon>
        <taxon>Pterygota</taxon>
        <taxon>Neoptera</taxon>
        <taxon>Endopterygota</taxon>
        <taxon>Coleoptera</taxon>
        <taxon>Polyphaga</taxon>
        <taxon>Cucujiformia</taxon>
        <taxon>Coccinelloidea</taxon>
        <taxon>Coccinellidae</taxon>
        <taxon>Epilachninae</taxon>
        <taxon>Epilachnini</taxon>
        <taxon>Henosepilachna</taxon>
    </lineage>
</organism>
<comment type="catalytic activity">
    <reaction evidence="5">
        <text>O-phospho-L-tyrosyl-[protein] + H2O = L-tyrosyl-[protein] + phosphate</text>
        <dbReference type="Rhea" id="RHEA:10684"/>
        <dbReference type="Rhea" id="RHEA-COMP:10136"/>
        <dbReference type="Rhea" id="RHEA-COMP:20101"/>
        <dbReference type="ChEBI" id="CHEBI:15377"/>
        <dbReference type="ChEBI" id="CHEBI:43474"/>
        <dbReference type="ChEBI" id="CHEBI:46858"/>
        <dbReference type="ChEBI" id="CHEBI:61978"/>
        <dbReference type="EC" id="3.1.3.48"/>
    </reaction>
</comment>
<dbReference type="FunFam" id="3.90.190.10:FF:000102">
    <property type="entry name" value="Receptor-type tyrosine-protein phosphatase"/>
    <property type="match status" value="1"/>
</dbReference>
<comment type="similarity">
    <text evidence="1">Belongs to the protein-tyrosine phosphatase family.</text>
</comment>
<dbReference type="InterPro" id="IPR016130">
    <property type="entry name" value="Tyr_Pase_AS"/>
</dbReference>
<keyword evidence="6" id="KW-0472">Membrane</keyword>
<dbReference type="EMBL" id="JARQZJ010000092">
    <property type="protein sequence ID" value="KAK9883943.1"/>
    <property type="molecule type" value="Genomic_DNA"/>
</dbReference>
<keyword evidence="4" id="KW-0904">Protein phosphatase</keyword>
<keyword evidence="3" id="KW-0378">Hydrolase</keyword>
<dbReference type="PROSITE" id="PS50055">
    <property type="entry name" value="TYR_PHOSPHATASE_PTP"/>
    <property type="match status" value="1"/>
</dbReference>
<dbReference type="Gene3D" id="3.90.190.10">
    <property type="entry name" value="Protein tyrosine phosphatase superfamily"/>
    <property type="match status" value="1"/>
</dbReference>
<evidence type="ECO:0000256" key="2">
    <source>
        <dbReference type="ARBA" id="ARBA00013064"/>
    </source>
</evidence>
<dbReference type="PANTHER" id="PTHR19134">
    <property type="entry name" value="RECEPTOR-TYPE TYROSINE-PROTEIN PHOSPHATASE"/>
    <property type="match status" value="1"/>
</dbReference>
<dbReference type="SMART" id="SM00194">
    <property type="entry name" value="PTPc"/>
    <property type="match status" value="1"/>
</dbReference>
<dbReference type="GO" id="GO:0004725">
    <property type="term" value="F:protein tyrosine phosphatase activity"/>
    <property type="evidence" value="ECO:0007669"/>
    <property type="project" value="UniProtKB-EC"/>
</dbReference>
<dbReference type="PRINTS" id="PR00700">
    <property type="entry name" value="PRTYPHPHTASE"/>
</dbReference>
<dbReference type="InterPro" id="IPR029021">
    <property type="entry name" value="Prot-tyrosine_phosphatase-like"/>
</dbReference>
<evidence type="ECO:0000256" key="6">
    <source>
        <dbReference type="SAM" id="Phobius"/>
    </source>
</evidence>
<evidence type="ECO:0000313" key="10">
    <source>
        <dbReference type="Proteomes" id="UP001431783"/>
    </source>
</evidence>
<evidence type="ECO:0000256" key="1">
    <source>
        <dbReference type="ARBA" id="ARBA00009580"/>
    </source>
</evidence>
<dbReference type="AlphaFoldDB" id="A0AAW1UMB6"/>
<name>A0AAW1UMB6_9CUCU</name>
<evidence type="ECO:0000313" key="9">
    <source>
        <dbReference type="EMBL" id="KAK9883943.1"/>
    </source>
</evidence>
<reference evidence="9 10" key="1">
    <citation type="submission" date="2023-03" db="EMBL/GenBank/DDBJ databases">
        <title>Genome insight into feeding habits of ladybird beetles.</title>
        <authorList>
            <person name="Li H.-S."/>
            <person name="Huang Y.-H."/>
            <person name="Pang H."/>
        </authorList>
    </citation>
    <scope>NUCLEOTIDE SEQUENCE [LARGE SCALE GENOMIC DNA]</scope>
    <source>
        <strain evidence="9">SYSU_2023b</strain>
        <tissue evidence="9">Whole body</tissue>
    </source>
</reference>
<evidence type="ECO:0000259" key="8">
    <source>
        <dbReference type="PROSITE" id="PS50056"/>
    </source>
</evidence>
<dbReference type="SUPFAM" id="SSF52799">
    <property type="entry name" value="(Phosphotyrosine protein) phosphatases II"/>
    <property type="match status" value="1"/>
</dbReference>
<feature type="transmembrane region" description="Helical" evidence="6">
    <location>
        <begin position="418"/>
        <end position="442"/>
    </location>
</feature>
<keyword evidence="6" id="KW-1133">Transmembrane helix</keyword>
<dbReference type="PROSITE" id="PS00383">
    <property type="entry name" value="TYR_PHOSPHATASE_1"/>
    <property type="match status" value="1"/>
</dbReference>
<feature type="domain" description="Tyrosine specific protein phosphatases" evidence="8">
    <location>
        <begin position="697"/>
        <end position="771"/>
    </location>
</feature>
<dbReference type="SMART" id="SM00404">
    <property type="entry name" value="PTPc_motif"/>
    <property type="match status" value="1"/>
</dbReference>
<evidence type="ECO:0000256" key="5">
    <source>
        <dbReference type="ARBA" id="ARBA00051722"/>
    </source>
</evidence>
<dbReference type="EC" id="3.1.3.48" evidence="2"/>